<gene>
    <name evidence="1" type="ORF">EDD32_3577</name>
</gene>
<evidence type="ECO:0000313" key="2">
    <source>
        <dbReference type="Proteomes" id="UP000280726"/>
    </source>
</evidence>
<organism evidence="1 2">
    <name type="scientific">Georgenia muralis</name>
    <dbReference type="NCBI Taxonomy" id="154117"/>
    <lineage>
        <taxon>Bacteria</taxon>
        <taxon>Bacillati</taxon>
        <taxon>Actinomycetota</taxon>
        <taxon>Actinomycetes</taxon>
        <taxon>Micrococcales</taxon>
        <taxon>Bogoriellaceae</taxon>
        <taxon>Georgenia</taxon>
    </lineage>
</organism>
<keyword evidence="2" id="KW-1185">Reference proteome</keyword>
<dbReference type="AlphaFoldDB" id="A0A3N5A6K4"/>
<proteinExistence type="predicted"/>
<dbReference type="Proteomes" id="UP000280726">
    <property type="component" value="Unassembled WGS sequence"/>
</dbReference>
<evidence type="ECO:0000313" key="1">
    <source>
        <dbReference type="EMBL" id="RPF29025.1"/>
    </source>
</evidence>
<name>A0A3N5A6K4_9MICO</name>
<protein>
    <submittedName>
        <fullName evidence="1">Uncharacterized protein</fullName>
    </submittedName>
</protein>
<dbReference type="EMBL" id="RKRA01000001">
    <property type="protein sequence ID" value="RPF29025.1"/>
    <property type="molecule type" value="Genomic_DNA"/>
</dbReference>
<reference evidence="1 2" key="1">
    <citation type="submission" date="2018-11" db="EMBL/GenBank/DDBJ databases">
        <title>Sequencing the genomes of 1000 actinobacteria strains.</title>
        <authorList>
            <person name="Klenk H.-P."/>
        </authorList>
    </citation>
    <scope>NUCLEOTIDE SEQUENCE [LARGE SCALE GENOMIC DNA]</scope>
    <source>
        <strain evidence="1 2">DSM 14418</strain>
    </source>
</reference>
<comment type="caution">
    <text evidence="1">The sequence shown here is derived from an EMBL/GenBank/DDBJ whole genome shotgun (WGS) entry which is preliminary data.</text>
</comment>
<sequence>MSFMMGSLDGESGAGSCGCEAATQDHTNDLMVLSA</sequence>
<accession>A0A3N5A6K4</accession>